<sequence>MRRIISILLIFVVLMAGAHPVFAIHFCGGKLYSVGLMTNESVRPCCGENAAADTSYSGHTESLLLTESHTSCCHIQKVQISTDDYQRQAQLNTSPVLPVFDSAWIILNYISNRIEPDNSLIIQHLFPPGGLSKQNIDVLASICIYRI</sequence>
<protein>
    <submittedName>
        <fullName evidence="1">Uncharacterized protein</fullName>
    </submittedName>
</protein>
<dbReference type="InterPro" id="IPR058512">
    <property type="entry name" value="DUF8199"/>
</dbReference>
<organism evidence="1">
    <name type="scientific">termite gut metagenome</name>
    <dbReference type="NCBI Taxonomy" id="433724"/>
    <lineage>
        <taxon>unclassified sequences</taxon>
        <taxon>metagenomes</taxon>
        <taxon>organismal metagenomes</taxon>
    </lineage>
</organism>
<dbReference type="NCBIfam" id="NF047658">
    <property type="entry name" value="HYC_CC_PP"/>
    <property type="match status" value="1"/>
</dbReference>
<dbReference type="Pfam" id="PF26622">
    <property type="entry name" value="DUF8199"/>
    <property type="match status" value="1"/>
</dbReference>
<dbReference type="InterPro" id="IPR058060">
    <property type="entry name" value="HYC_CC_PP"/>
</dbReference>
<proteinExistence type="predicted"/>
<gene>
    <name evidence="1" type="ORF">EZS27_032599</name>
</gene>
<accession>A0A5J4Q856</accession>
<comment type="caution">
    <text evidence="1">The sequence shown here is derived from an EMBL/GenBank/DDBJ whole genome shotgun (WGS) entry which is preliminary data.</text>
</comment>
<evidence type="ECO:0000313" key="1">
    <source>
        <dbReference type="EMBL" id="KAA6317210.1"/>
    </source>
</evidence>
<dbReference type="AlphaFoldDB" id="A0A5J4Q856"/>
<name>A0A5J4Q856_9ZZZZ</name>
<dbReference type="EMBL" id="SNRY01004599">
    <property type="protein sequence ID" value="KAA6317210.1"/>
    <property type="molecule type" value="Genomic_DNA"/>
</dbReference>
<reference evidence="1" key="1">
    <citation type="submission" date="2019-03" db="EMBL/GenBank/DDBJ databases">
        <title>Single cell metagenomics reveals metabolic interactions within the superorganism composed of flagellate Streblomastix strix and complex community of Bacteroidetes bacteria on its surface.</title>
        <authorList>
            <person name="Treitli S.C."/>
            <person name="Kolisko M."/>
            <person name="Husnik F."/>
            <person name="Keeling P."/>
            <person name="Hampl V."/>
        </authorList>
    </citation>
    <scope>NUCLEOTIDE SEQUENCE</scope>
    <source>
        <strain evidence="1">STM</strain>
    </source>
</reference>